<gene>
    <name evidence="1" type="ORF">AVL55_10570</name>
</gene>
<dbReference type="Proteomes" id="UP000063991">
    <property type="component" value="Chromosome"/>
</dbReference>
<evidence type="ECO:0000313" key="1">
    <source>
        <dbReference type="EMBL" id="AMJ98576.1"/>
    </source>
</evidence>
<organism evidence="1 2">
    <name type="scientific">Alteromonas macleodii</name>
    <name type="common">Pseudoalteromonas macleodii</name>
    <dbReference type="NCBI Taxonomy" id="28108"/>
    <lineage>
        <taxon>Bacteria</taxon>
        <taxon>Pseudomonadati</taxon>
        <taxon>Pseudomonadota</taxon>
        <taxon>Gammaproteobacteria</taxon>
        <taxon>Alteromonadales</taxon>
        <taxon>Alteromonadaceae</taxon>
        <taxon>Alteromonas/Salinimonas group</taxon>
        <taxon>Alteromonas</taxon>
    </lineage>
</organism>
<dbReference type="AlphaFoldDB" id="A0A126PZU2"/>
<sequence length="93" mass="10604">MGNDAMWFIINKDNPPKFYTETGSLIEVQGIEWTNVIVTTERTLSSSQFFVKDSDQALSVLQNSHAQCFQLKKDAKKLATSLNNGCWKYLQIQ</sequence>
<dbReference type="EMBL" id="CP014323">
    <property type="protein sequence ID" value="AMJ98576.1"/>
    <property type="molecule type" value="Genomic_DNA"/>
</dbReference>
<accession>A0A126PZU2</accession>
<proteinExistence type="predicted"/>
<reference evidence="1 2" key="1">
    <citation type="submission" date="2015-12" db="EMBL/GenBank/DDBJ databases">
        <authorList>
            <person name="Shamseldin A."/>
            <person name="Moawad H."/>
            <person name="Abd El-Rahim W.M."/>
            <person name="Sadowsky M.J."/>
        </authorList>
    </citation>
    <scope>NUCLEOTIDE SEQUENCE [LARGE SCALE GENOMIC DNA]</scope>
    <source>
        <strain evidence="1 2">D7</strain>
    </source>
</reference>
<evidence type="ECO:0000313" key="2">
    <source>
        <dbReference type="Proteomes" id="UP000063991"/>
    </source>
</evidence>
<protein>
    <submittedName>
        <fullName evidence="1">Uncharacterized protein</fullName>
    </submittedName>
</protein>
<name>A0A126PZU2_ALTMA</name>